<sequence>MTKSTFKPGDDVVTPRSRGKIIDVCATPSGQFIFGIEDETGEVTYFTPKALQHA</sequence>
<proteinExistence type="predicted"/>
<accession>A0AAJ5VBY9</accession>
<reference evidence="1" key="1">
    <citation type="submission" date="2023-02" db="EMBL/GenBank/DDBJ databases">
        <title>Genome sequence of Microbacterium liquefaciens B1075.</title>
        <authorList>
            <person name="Cao J."/>
            <person name="Li X."/>
        </authorList>
    </citation>
    <scope>NUCLEOTIDE SEQUENCE</scope>
    <source>
        <strain evidence="1">B1075</strain>
    </source>
</reference>
<dbReference type="Proteomes" id="UP001214756">
    <property type="component" value="Chromosome"/>
</dbReference>
<name>A0AAJ5VBY9_MICMQ</name>
<protein>
    <submittedName>
        <fullName evidence="1">Uncharacterized protein</fullName>
    </submittedName>
</protein>
<evidence type="ECO:0000313" key="1">
    <source>
        <dbReference type="EMBL" id="WEF21440.1"/>
    </source>
</evidence>
<gene>
    <name evidence="1" type="ORF">PWF71_01875</name>
</gene>
<dbReference type="EMBL" id="CP118606">
    <property type="protein sequence ID" value="WEF21440.1"/>
    <property type="molecule type" value="Genomic_DNA"/>
</dbReference>
<dbReference type="AlphaFoldDB" id="A0AAJ5VBY9"/>
<organism evidence="1 2">
    <name type="scientific">Microbacterium maritypicum</name>
    <name type="common">Microbacterium liquefaciens</name>
    <dbReference type="NCBI Taxonomy" id="33918"/>
    <lineage>
        <taxon>Bacteria</taxon>
        <taxon>Bacillati</taxon>
        <taxon>Actinomycetota</taxon>
        <taxon>Actinomycetes</taxon>
        <taxon>Micrococcales</taxon>
        <taxon>Microbacteriaceae</taxon>
        <taxon>Microbacterium</taxon>
    </lineage>
</organism>
<evidence type="ECO:0000313" key="2">
    <source>
        <dbReference type="Proteomes" id="UP001214756"/>
    </source>
</evidence>
<dbReference type="RefSeq" id="WP_200935182.1">
    <property type="nucleotide sequence ID" value="NZ_CP118606.1"/>
</dbReference>